<dbReference type="FunFam" id="2.60.260.20:FF:000002">
    <property type="entry name" value="Dnaj homolog subfamily b member"/>
    <property type="match status" value="1"/>
</dbReference>
<dbReference type="SUPFAM" id="SSF49493">
    <property type="entry name" value="HSP40/DnaJ peptide-binding domain"/>
    <property type="match status" value="2"/>
</dbReference>
<dbReference type="CDD" id="cd10747">
    <property type="entry name" value="DnaJ_C"/>
    <property type="match status" value="1"/>
</dbReference>
<dbReference type="PRINTS" id="PR00625">
    <property type="entry name" value="JDOMAIN"/>
</dbReference>
<reference evidence="3 4" key="1">
    <citation type="journal article" date="2021" name="J. Hered.">
        <title>A chromosome-level genome assembly of the parasitoid wasp, Cotesia glomerata (Hymenoptera: Braconidae).</title>
        <authorList>
            <person name="Pinto B.J."/>
            <person name="Weis J.J."/>
            <person name="Gamble T."/>
            <person name="Ode P.J."/>
            <person name="Paul R."/>
            <person name="Zaspel J.M."/>
        </authorList>
    </citation>
    <scope>NUCLEOTIDE SEQUENCE [LARGE SCALE GENOMIC DNA]</scope>
    <source>
        <strain evidence="3">CgM1</strain>
    </source>
</reference>
<evidence type="ECO:0000313" key="3">
    <source>
        <dbReference type="EMBL" id="KAH0567061.1"/>
    </source>
</evidence>
<dbReference type="InterPro" id="IPR001623">
    <property type="entry name" value="DnaJ_domain"/>
</dbReference>
<proteinExistence type="predicted"/>
<dbReference type="Pfam" id="PF00226">
    <property type="entry name" value="DnaJ"/>
    <property type="match status" value="1"/>
</dbReference>
<dbReference type="PANTHER" id="PTHR24078:SF519">
    <property type="entry name" value="DNAJ HOMOLOG SUBFAMILY B MEMBER 13"/>
    <property type="match status" value="1"/>
</dbReference>
<dbReference type="InterPro" id="IPR051339">
    <property type="entry name" value="DnaJ_subfamily_B"/>
</dbReference>
<evidence type="ECO:0000259" key="2">
    <source>
        <dbReference type="PROSITE" id="PS50076"/>
    </source>
</evidence>
<name>A0AAV7J373_COTGL</name>
<comment type="caution">
    <text evidence="3">The sequence shown here is derived from an EMBL/GenBank/DDBJ whole genome shotgun (WGS) entry which is preliminary data.</text>
</comment>
<evidence type="ECO:0000313" key="4">
    <source>
        <dbReference type="Proteomes" id="UP000826195"/>
    </source>
</evidence>
<feature type="domain" description="J" evidence="2">
    <location>
        <begin position="16"/>
        <end position="83"/>
    </location>
</feature>
<dbReference type="FunFam" id="2.60.260.20:FF:000006">
    <property type="entry name" value="DnaJ subfamily B member 13"/>
    <property type="match status" value="1"/>
</dbReference>
<dbReference type="GO" id="GO:0051087">
    <property type="term" value="F:protein-folding chaperone binding"/>
    <property type="evidence" value="ECO:0007669"/>
    <property type="project" value="TreeGrafter"/>
</dbReference>
<sequence>MHSSNFNHYKHKFDTDYYGVLELNRDCNDFDIKIAFRRLAIRHQNPGRKSNRNENIKEVLALVAEAYEVLSDPLKRAIYDQYGETGLKRGISGPNGHIPPYVFHGEPQRTLRDFFGTLNPYGDLVNILNDPQTMEIIYKKWTADKPKDDPIKKSLALTLKEIFFGTLKEIKIHKRVIANREEMNTVSEEKILPISIKPGLPTGTEIVFSEEGDQSLDRIPADIIFVTEDSPHEIFRREGDNLLMTALVSLKDALVGTVITVNTLDDRIIRVPITSIVTPDYRKCIPNEGLPRIKDEKERGDLVINFKVEFPVYLPITSKYYIEKALDKTTQENLNIDHSKYFNQSLSAPRLHKSFDDNILISRNLN</sequence>
<dbReference type="Gene3D" id="2.60.260.20">
    <property type="entry name" value="Urease metallochaperone UreE, N-terminal domain"/>
    <property type="match status" value="2"/>
</dbReference>
<dbReference type="GO" id="GO:0051082">
    <property type="term" value="F:unfolded protein binding"/>
    <property type="evidence" value="ECO:0007669"/>
    <property type="project" value="InterPro"/>
</dbReference>
<dbReference type="EMBL" id="JAHXZJ010000001">
    <property type="protein sequence ID" value="KAH0567061.1"/>
    <property type="molecule type" value="Genomic_DNA"/>
</dbReference>
<accession>A0AAV7J373</accession>
<dbReference type="InterPro" id="IPR036869">
    <property type="entry name" value="J_dom_sf"/>
</dbReference>
<dbReference type="PROSITE" id="PS50076">
    <property type="entry name" value="DNAJ_2"/>
    <property type="match status" value="1"/>
</dbReference>
<dbReference type="CDD" id="cd06257">
    <property type="entry name" value="DnaJ"/>
    <property type="match status" value="1"/>
</dbReference>
<organism evidence="3 4">
    <name type="scientific">Cotesia glomerata</name>
    <name type="common">Lepidopteran parasitic wasp</name>
    <name type="synonym">Apanteles glomeratus</name>
    <dbReference type="NCBI Taxonomy" id="32391"/>
    <lineage>
        <taxon>Eukaryota</taxon>
        <taxon>Metazoa</taxon>
        <taxon>Ecdysozoa</taxon>
        <taxon>Arthropoda</taxon>
        <taxon>Hexapoda</taxon>
        <taxon>Insecta</taxon>
        <taxon>Pterygota</taxon>
        <taxon>Neoptera</taxon>
        <taxon>Endopterygota</taxon>
        <taxon>Hymenoptera</taxon>
        <taxon>Apocrita</taxon>
        <taxon>Ichneumonoidea</taxon>
        <taxon>Braconidae</taxon>
        <taxon>Microgastrinae</taxon>
        <taxon>Cotesia</taxon>
    </lineage>
</organism>
<gene>
    <name evidence="3" type="ORF">KQX54_006414</name>
</gene>
<dbReference type="InterPro" id="IPR008971">
    <property type="entry name" value="HSP40/DnaJ_pept-bd"/>
</dbReference>
<keyword evidence="4" id="KW-1185">Reference proteome</keyword>
<keyword evidence="1" id="KW-0143">Chaperone</keyword>
<dbReference type="Pfam" id="PF01556">
    <property type="entry name" value="DnaJ_C"/>
    <property type="match status" value="1"/>
</dbReference>
<evidence type="ECO:0000256" key="1">
    <source>
        <dbReference type="ARBA" id="ARBA00023186"/>
    </source>
</evidence>
<protein>
    <recommendedName>
        <fullName evidence="2">J domain-containing protein</fullName>
    </recommendedName>
</protein>
<dbReference type="PANTHER" id="PTHR24078">
    <property type="entry name" value="DNAJ HOMOLOG SUBFAMILY C MEMBER"/>
    <property type="match status" value="1"/>
</dbReference>
<dbReference type="GO" id="GO:0006457">
    <property type="term" value="P:protein folding"/>
    <property type="evidence" value="ECO:0007669"/>
    <property type="project" value="InterPro"/>
</dbReference>
<dbReference type="SMART" id="SM00271">
    <property type="entry name" value="DnaJ"/>
    <property type="match status" value="1"/>
</dbReference>
<dbReference type="Gene3D" id="1.10.287.110">
    <property type="entry name" value="DnaJ domain"/>
    <property type="match status" value="1"/>
</dbReference>
<dbReference type="Proteomes" id="UP000826195">
    <property type="component" value="Unassembled WGS sequence"/>
</dbReference>
<dbReference type="GO" id="GO:0005829">
    <property type="term" value="C:cytosol"/>
    <property type="evidence" value="ECO:0007669"/>
    <property type="project" value="TreeGrafter"/>
</dbReference>
<dbReference type="InterPro" id="IPR002939">
    <property type="entry name" value="DnaJ_C"/>
</dbReference>
<dbReference type="SUPFAM" id="SSF46565">
    <property type="entry name" value="Chaperone J-domain"/>
    <property type="match status" value="1"/>
</dbReference>
<dbReference type="AlphaFoldDB" id="A0AAV7J373"/>